<gene>
    <name evidence="1" type="ORF">GCM10010492_58880</name>
</gene>
<evidence type="ECO:0008006" key="3">
    <source>
        <dbReference type="Google" id="ProtNLM"/>
    </source>
</evidence>
<evidence type="ECO:0000313" key="1">
    <source>
        <dbReference type="EMBL" id="GAA0250852.1"/>
    </source>
</evidence>
<comment type="caution">
    <text evidence="1">The sequence shown here is derived from an EMBL/GenBank/DDBJ whole genome shotgun (WGS) entry which is preliminary data.</text>
</comment>
<organism evidence="1 2">
    <name type="scientific">Saccharothrix mutabilis subsp. mutabilis</name>
    <dbReference type="NCBI Taxonomy" id="66855"/>
    <lineage>
        <taxon>Bacteria</taxon>
        <taxon>Bacillati</taxon>
        <taxon>Actinomycetota</taxon>
        <taxon>Actinomycetes</taxon>
        <taxon>Pseudonocardiales</taxon>
        <taxon>Pseudonocardiaceae</taxon>
        <taxon>Saccharothrix</taxon>
    </lineage>
</organism>
<sequence>MPFTFAHPAAVLPLRRRLWSPGPVTGSVAPDLAYHLPVPGGADLTHSVLGVVGVDLLLGLALLARDPRRAGPGPWRPSPVRTRVSWSGSCPPC</sequence>
<dbReference type="Proteomes" id="UP001500416">
    <property type="component" value="Unassembled WGS sequence"/>
</dbReference>
<dbReference type="Pfam" id="PF13803">
    <property type="entry name" value="DUF4184"/>
    <property type="match status" value="1"/>
</dbReference>
<proteinExistence type="predicted"/>
<dbReference type="InterPro" id="IPR025238">
    <property type="entry name" value="DUF4184"/>
</dbReference>
<evidence type="ECO:0000313" key="2">
    <source>
        <dbReference type="Proteomes" id="UP001500416"/>
    </source>
</evidence>
<reference evidence="1 2" key="1">
    <citation type="journal article" date="2019" name="Int. J. Syst. Evol. Microbiol.">
        <title>The Global Catalogue of Microorganisms (GCM) 10K type strain sequencing project: providing services to taxonomists for standard genome sequencing and annotation.</title>
        <authorList>
            <consortium name="The Broad Institute Genomics Platform"/>
            <consortium name="The Broad Institute Genome Sequencing Center for Infectious Disease"/>
            <person name="Wu L."/>
            <person name="Ma J."/>
        </authorList>
    </citation>
    <scope>NUCLEOTIDE SEQUENCE [LARGE SCALE GENOMIC DNA]</scope>
    <source>
        <strain evidence="1 2">JCM 3380</strain>
    </source>
</reference>
<protein>
    <recommendedName>
        <fullName evidence="3">DUF4184 family protein</fullName>
    </recommendedName>
</protein>
<accession>A0ABN0UHL3</accession>
<dbReference type="RefSeq" id="WP_343937195.1">
    <property type="nucleotide sequence ID" value="NZ_BAAABU010000018.1"/>
</dbReference>
<keyword evidence="2" id="KW-1185">Reference proteome</keyword>
<name>A0ABN0UHL3_9PSEU</name>
<dbReference type="EMBL" id="BAAABU010000018">
    <property type="protein sequence ID" value="GAA0250852.1"/>
    <property type="molecule type" value="Genomic_DNA"/>
</dbReference>